<comment type="caution">
    <text evidence="2">The sequence shown here is derived from an EMBL/GenBank/DDBJ whole genome shotgun (WGS) entry which is preliminary data.</text>
</comment>
<dbReference type="GO" id="GO:0016042">
    <property type="term" value="P:lipid catabolic process"/>
    <property type="evidence" value="ECO:0007669"/>
    <property type="project" value="UniProtKB-KW"/>
</dbReference>
<evidence type="ECO:0000256" key="1">
    <source>
        <dbReference type="ARBA" id="ARBA00022963"/>
    </source>
</evidence>
<reference evidence="2 3" key="1">
    <citation type="journal article" date="2018" name="Front. Plant Sci.">
        <title>Red Clover (Trifolium pratense) and Zigzag Clover (T. medium) - A Picture of Genomic Similarities and Differences.</title>
        <authorList>
            <person name="Dluhosova J."/>
            <person name="Istvanek J."/>
            <person name="Nedelnik J."/>
            <person name="Repkova J."/>
        </authorList>
    </citation>
    <scope>NUCLEOTIDE SEQUENCE [LARGE SCALE GENOMIC DNA]</scope>
    <source>
        <strain evidence="3">cv. 10/8</strain>
        <tissue evidence="2">Leaf</tissue>
    </source>
</reference>
<dbReference type="AlphaFoldDB" id="A0A392N0N8"/>
<dbReference type="GO" id="GO:0004620">
    <property type="term" value="F:phospholipase activity"/>
    <property type="evidence" value="ECO:0007669"/>
    <property type="project" value="TreeGrafter"/>
</dbReference>
<sequence length="51" mass="5318">MQLDDVPSLNVKLSDISIGTSAAPTLLPPYFFKDGDNEFHLVDGGIGAGSP</sequence>
<name>A0A392N0N8_9FABA</name>
<accession>A0A392N0N8</accession>
<proteinExistence type="predicted"/>
<evidence type="ECO:0000313" key="3">
    <source>
        <dbReference type="Proteomes" id="UP000265520"/>
    </source>
</evidence>
<dbReference type="GO" id="GO:0047372">
    <property type="term" value="F:monoacylglycerol lipase activity"/>
    <property type="evidence" value="ECO:0007669"/>
    <property type="project" value="TreeGrafter"/>
</dbReference>
<keyword evidence="1" id="KW-0443">Lipid metabolism</keyword>
<dbReference type="PANTHER" id="PTHR32176:SF33">
    <property type="entry name" value="PATATIN"/>
    <property type="match status" value="1"/>
</dbReference>
<dbReference type="Proteomes" id="UP000265520">
    <property type="component" value="Unassembled WGS sequence"/>
</dbReference>
<keyword evidence="3" id="KW-1185">Reference proteome</keyword>
<keyword evidence="1" id="KW-0442">Lipid degradation</keyword>
<dbReference type="InterPro" id="IPR016035">
    <property type="entry name" value="Acyl_Trfase/lysoPLipase"/>
</dbReference>
<protein>
    <submittedName>
        <fullName evidence="2">Patatin-like phospholipase</fullName>
    </submittedName>
</protein>
<feature type="non-terminal residue" evidence="2">
    <location>
        <position position="51"/>
    </location>
</feature>
<dbReference type="PANTHER" id="PTHR32176">
    <property type="entry name" value="XYLOSE ISOMERASE"/>
    <property type="match status" value="1"/>
</dbReference>
<dbReference type="SUPFAM" id="SSF52151">
    <property type="entry name" value="FabD/lysophospholipase-like"/>
    <property type="match status" value="1"/>
</dbReference>
<organism evidence="2 3">
    <name type="scientific">Trifolium medium</name>
    <dbReference type="NCBI Taxonomy" id="97028"/>
    <lineage>
        <taxon>Eukaryota</taxon>
        <taxon>Viridiplantae</taxon>
        <taxon>Streptophyta</taxon>
        <taxon>Embryophyta</taxon>
        <taxon>Tracheophyta</taxon>
        <taxon>Spermatophyta</taxon>
        <taxon>Magnoliopsida</taxon>
        <taxon>eudicotyledons</taxon>
        <taxon>Gunneridae</taxon>
        <taxon>Pentapetalae</taxon>
        <taxon>rosids</taxon>
        <taxon>fabids</taxon>
        <taxon>Fabales</taxon>
        <taxon>Fabaceae</taxon>
        <taxon>Papilionoideae</taxon>
        <taxon>50 kb inversion clade</taxon>
        <taxon>NPAAA clade</taxon>
        <taxon>Hologalegina</taxon>
        <taxon>IRL clade</taxon>
        <taxon>Trifolieae</taxon>
        <taxon>Trifolium</taxon>
    </lineage>
</organism>
<dbReference type="EMBL" id="LXQA010022865">
    <property type="protein sequence ID" value="MCH92518.1"/>
    <property type="molecule type" value="Genomic_DNA"/>
</dbReference>
<dbReference type="Gene3D" id="3.40.1090.10">
    <property type="entry name" value="Cytosolic phospholipase A2 catalytic domain"/>
    <property type="match status" value="1"/>
</dbReference>
<evidence type="ECO:0000313" key="2">
    <source>
        <dbReference type="EMBL" id="MCH92518.1"/>
    </source>
</evidence>